<dbReference type="Gene3D" id="3.30.1130.10">
    <property type="match status" value="1"/>
</dbReference>
<dbReference type="Pfam" id="PF02152">
    <property type="entry name" value="FolB"/>
    <property type="match status" value="1"/>
</dbReference>
<dbReference type="EMBL" id="SMAD01000004">
    <property type="protein sequence ID" value="TCS87886.1"/>
    <property type="molecule type" value="Genomic_DNA"/>
</dbReference>
<evidence type="ECO:0000313" key="9">
    <source>
        <dbReference type="Proteomes" id="UP000295807"/>
    </source>
</evidence>
<comment type="pathway">
    <text evidence="2 6">Cofactor biosynthesis; tetrahydrofolate biosynthesis; 2-amino-4-hydroxy-6-hydroxymethyl-7,8-dihydropteridine diphosphate from 7,8-dihydroneopterin triphosphate: step 3/4.</text>
</comment>
<gene>
    <name evidence="8" type="ORF">EDD80_104237</name>
</gene>
<evidence type="ECO:0000313" key="8">
    <source>
        <dbReference type="EMBL" id="TCS87886.1"/>
    </source>
</evidence>
<reference evidence="8 9" key="1">
    <citation type="submission" date="2019-03" db="EMBL/GenBank/DDBJ databases">
        <title>Genomic Encyclopedia of Type Strains, Phase IV (KMG-IV): sequencing the most valuable type-strain genomes for metagenomic binning, comparative biology and taxonomic classification.</title>
        <authorList>
            <person name="Goeker M."/>
        </authorList>
    </citation>
    <scope>NUCLEOTIDE SEQUENCE [LARGE SCALE GENOMIC DNA]</scope>
    <source>
        <strain evidence="8 9">DSM 21100</strain>
    </source>
</reference>
<dbReference type="GO" id="GO:0046656">
    <property type="term" value="P:folic acid biosynthetic process"/>
    <property type="evidence" value="ECO:0007669"/>
    <property type="project" value="UniProtKB-UniRule"/>
</dbReference>
<dbReference type="GO" id="GO:0005737">
    <property type="term" value="C:cytoplasm"/>
    <property type="evidence" value="ECO:0007669"/>
    <property type="project" value="TreeGrafter"/>
</dbReference>
<dbReference type="SUPFAM" id="SSF55620">
    <property type="entry name" value="Tetrahydrobiopterin biosynthesis enzymes-like"/>
    <property type="match status" value="1"/>
</dbReference>
<keyword evidence="4 6" id="KW-0289">Folate biosynthesis</keyword>
<dbReference type="RefSeq" id="WP_132128964.1">
    <property type="nucleotide sequence ID" value="NZ_CP042432.1"/>
</dbReference>
<feature type="domain" description="Dihydroneopterin aldolase/epimerase" evidence="7">
    <location>
        <begin position="10"/>
        <end position="122"/>
    </location>
</feature>
<keyword evidence="9" id="KW-1185">Reference proteome</keyword>
<name>A0A4R3KSV7_9SPHI</name>
<dbReference type="NCBIfam" id="TIGR00525">
    <property type="entry name" value="folB"/>
    <property type="match status" value="1"/>
</dbReference>
<dbReference type="UniPathway" id="UPA00077">
    <property type="reaction ID" value="UER00154"/>
</dbReference>
<dbReference type="PANTHER" id="PTHR42844">
    <property type="entry name" value="DIHYDRONEOPTERIN ALDOLASE 1-RELATED"/>
    <property type="match status" value="1"/>
</dbReference>
<evidence type="ECO:0000256" key="1">
    <source>
        <dbReference type="ARBA" id="ARBA00001353"/>
    </source>
</evidence>
<dbReference type="InterPro" id="IPR006157">
    <property type="entry name" value="FolB_dom"/>
</dbReference>
<dbReference type="GO" id="GO:0046654">
    <property type="term" value="P:tetrahydrofolate biosynthetic process"/>
    <property type="evidence" value="ECO:0007669"/>
    <property type="project" value="UniProtKB-UniRule"/>
</dbReference>
<evidence type="ECO:0000256" key="4">
    <source>
        <dbReference type="ARBA" id="ARBA00022909"/>
    </source>
</evidence>
<dbReference type="SMART" id="SM00905">
    <property type="entry name" value="FolB"/>
    <property type="match status" value="1"/>
</dbReference>
<comment type="function">
    <text evidence="6">Catalyzes the conversion of 7,8-dihydroneopterin to 6-hydroxymethyl-7,8-dihydropterin.</text>
</comment>
<evidence type="ECO:0000259" key="7">
    <source>
        <dbReference type="SMART" id="SM00905"/>
    </source>
</evidence>
<dbReference type="AlphaFoldDB" id="A0A4R3KSV7"/>
<comment type="catalytic activity">
    <reaction evidence="1 6">
        <text>7,8-dihydroneopterin = 6-hydroxymethyl-7,8-dihydropterin + glycolaldehyde</text>
        <dbReference type="Rhea" id="RHEA:10540"/>
        <dbReference type="ChEBI" id="CHEBI:17001"/>
        <dbReference type="ChEBI" id="CHEBI:17071"/>
        <dbReference type="ChEBI" id="CHEBI:44841"/>
        <dbReference type="EC" id="4.1.2.25"/>
    </reaction>
</comment>
<sequence>MINPSEKHYIKLEGIEVSAPIGYYPEEHKTGTQFIVNIEIATDFSGAESEDDIKETVNYEDLVKVVKTEMAQPAKLIEHVAYRIRKELFRLLPPVHYLRLEIKKQHPSLELKTAYATVIMEYRK</sequence>
<organism evidence="8 9">
    <name type="scientific">Anseongella ginsenosidimutans</name>
    <dbReference type="NCBI Taxonomy" id="496056"/>
    <lineage>
        <taxon>Bacteria</taxon>
        <taxon>Pseudomonadati</taxon>
        <taxon>Bacteroidota</taxon>
        <taxon>Sphingobacteriia</taxon>
        <taxon>Sphingobacteriales</taxon>
        <taxon>Sphingobacteriaceae</taxon>
        <taxon>Anseongella</taxon>
    </lineage>
</organism>
<dbReference type="EC" id="4.1.2.25" evidence="6"/>
<evidence type="ECO:0000256" key="2">
    <source>
        <dbReference type="ARBA" id="ARBA00005013"/>
    </source>
</evidence>
<evidence type="ECO:0000256" key="6">
    <source>
        <dbReference type="RuleBase" id="RU362079"/>
    </source>
</evidence>
<comment type="similarity">
    <text evidence="3 6">Belongs to the DHNA family.</text>
</comment>
<keyword evidence="5 6" id="KW-0456">Lyase</keyword>
<evidence type="ECO:0000256" key="3">
    <source>
        <dbReference type="ARBA" id="ARBA00005708"/>
    </source>
</evidence>
<dbReference type="InterPro" id="IPR006156">
    <property type="entry name" value="Dihydroneopterin_aldolase"/>
</dbReference>
<dbReference type="PANTHER" id="PTHR42844:SF1">
    <property type="entry name" value="DIHYDRONEOPTERIN ALDOLASE 1-RELATED"/>
    <property type="match status" value="1"/>
</dbReference>
<protein>
    <recommendedName>
        <fullName evidence="6">7,8-dihydroneopterin aldolase</fullName>
        <ecNumber evidence="6">4.1.2.25</ecNumber>
    </recommendedName>
</protein>
<proteinExistence type="inferred from homology"/>
<accession>A0A4R3KSV7</accession>
<dbReference type="InterPro" id="IPR043133">
    <property type="entry name" value="GTP-CH-I_C/QueF"/>
</dbReference>
<dbReference type="NCBIfam" id="TIGR00526">
    <property type="entry name" value="folB_dom"/>
    <property type="match status" value="1"/>
</dbReference>
<evidence type="ECO:0000256" key="5">
    <source>
        <dbReference type="ARBA" id="ARBA00023239"/>
    </source>
</evidence>
<dbReference type="GO" id="GO:0004150">
    <property type="term" value="F:dihydroneopterin aldolase activity"/>
    <property type="evidence" value="ECO:0007669"/>
    <property type="project" value="UniProtKB-UniRule"/>
</dbReference>
<dbReference type="Proteomes" id="UP000295807">
    <property type="component" value="Unassembled WGS sequence"/>
</dbReference>
<dbReference type="OrthoDB" id="9803748at2"/>
<comment type="caution">
    <text evidence="8">The sequence shown here is derived from an EMBL/GenBank/DDBJ whole genome shotgun (WGS) entry which is preliminary data.</text>
</comment>